<reference evidence="2 3" key="1">
    <citation type="submission" date="2016-10" db="EMBL/GenBank/DDBJ databases">
        <authorList>
            <person name="de Groot N.N."/>
        </authorList>
    </citation>
    <scope>NUCLEOTIDE SEQUENCE [LARGE SCALE GENOMIC DNA]</scope>
    <source>
        <strain evidence="2 3">AA1</strain>
    </source>
</reference>
<evidence type="ECO:0000313" key="3">
    <source>
        <dbReference type="Proteomes" id="UP000198870"/>
    </source>
</evidence>
<sequence>MSIYFRHAVHCERQQHSVHLLFHREESAINALHLPIRPGTTTKRPKSDAKTNAPSWKPLRQNTSKAGCDCASPFVPQGKSHSPLIQIKLNLFFKTCLSNFSKVWPPAGPPEASLTAHLRRRGDRKGDISGQKPLVVRAVSCAPFSVHSVPGASRHRSPWGWSGSPVRPHGGFGPRPPRSSRLRQGSVG</sequence>
<keyword evidence="3" id="KW-1185">Reference proteome</keyword>
<evidence type="ECO:0000256" key="1">
    <source>
        <dbReference type="SAM" id="MobiDB-lite"/>
    </source>
</evidence>
<proteinExistence type="predicted"/>
<protein>
    <submittedName>
        <fullName evidence="2">Uncharacterized protein</fullName>
    </submittedName>
</protein>
<evidence type="ECO:0000313" key="2">
    <source>
        <dbReference type="EMBL" id="SCY76253.1"/>
    </source>
</evidence>
<gene>
    <name evidence="2" type="ORF">SAMN05216233_12072</name>
</gene>
<name>A0A1G5IJR3_9BACT</name>
<feature type="region of interest" description="Disordered" evidence="1">
    <location>
        <begin position="148"/>
        <end position="188"/>
    </location>
</feature>
<dbReference type="Proteomes" id="UP000198870">
    <property type="component" value="Unassembled WGS sequence"/>
</dbReference>
<accession>A0A1G5IJR3</accession>
<organism evidence="2 3">
    <name type="scientific">Desulfoluna spongiiphila</name>
    <dbReference type="NCBI Taxonomy" id="419481"/>
    <lineage>
        <taxon>Bacteria</taxon>
        <taxon>Pseudomonadati</taxon>
        <taxon>Thermodesulfobacteriota</taxon>
        <taxon>Desulfobacteria</taxon>
        <taxon>Desulfobacterales</taxon>
        <taxon>Desulfolunaceae</taxon>
        <taxon>Desulfoluna</taxon>
    </lineage>
</organism>
<feature type="compositionally biased region" description="Polar residues" evidence="1">
    <location>
        <begin position="50"/>
        <end position="62"/>
    </location>
</feature>
<dbReference type="EMBL" id="FMUX01000020">
    <property type="protein sequence ID" value="SCY76253.1"/>
    <property type="molecule type" value="Genomic_DNA"/>
</dbReference>
<dbReference type="AlphaFoldDB" id="A0A1G5IJR3"/>
<feature type="region of interest" description="Disordered" evidence="1">
    <location>
        <begin position="36"/>
        <end position="62"/>
    </location>
</feature>